<name>A0AAJ5X362_9CAUL</name>
<keyword evidence="3" id="KW-0732">Signal</keyword>
<sequence length="311" mass="31454">MLVSLLATVTLSAAHGAVHSPAQTASPAAASAADRAPAVSPSRSTPLSRDTRGRPIIAATINGQGAYAMVLDTAAQTSLVTAPLARDLGLPALGQQMSIAGASGQVQADLYGVDRFSTDLFDAEGVALLALPNAGATEARGIVGMEMFAGGRLTFDPAAHAVTYQPSDAPAEGYAVVKGRLDETGLLVVPVEIDGVAFDALVDTGAAVSVASGGALKALGWGPNDPRLKPAGAITGAGRQETLVQSGHVGLVRLGPVNFRDLNLVFTPDVPAEKAAETAPKPTLILGSDLLGALDAFALDFPKAELLIRVP</sequence>
<dbReference type="InterPro" id="IPR021109">
    <property type="entry name" value="Peptidase_aspartic_dom_sf"/>
</dbReference>
<keyword evidence="1" id="KW-0378">Hydrolase</keyword>
<dbReference type="Pfam" id="PF13650">
    <property type="entry name" value="Asp_protease_2"/>
    <property type="match status" value="2"/>
</dbReference>
<reference evidence="5" key="1">
    <citation type="submission" date="2023-03" db="EMBL/GenBank/DDBJ databases">
        <title>Andean soil-derived lignocellulolytic bacterial consortium as a source of novel taxa and putative plastic-active enzymes.</title>
        <authorList>
            <person name="Diaz-Garcia L."/>
            <person name="Chuvochina M."/>
            <person name="Feuerriegel G."/>
            <person name="Bunk B."/>
            <person name="Sproer C."/>
            <person name="Streit W.R."/>
            <person name="Rodriguez L.M."/>
            <person name="Overmann J."/>
            <person name="Jimenez D.J."/>
        </authorList>
    </citation>
    <scope>NUCLEOTIDE SEQUENCE</scope>
    <source>
        <strain evidence="5">MAG 833</strain>
    </source>
</reference>
<dbReference type="GO" id="GO:0004190">
    <property type="term" value="F:aspartic-type endopeptidase activity"/>
    <property type="evidence" value="ECO:0007669"/>
    <property type="project" value="InterPro"/>
</dbReference>
<keyword evidence="5" id="KW-0645">Protease</keyword>
<dbReference type="Gene3D" id="2.40.70.10">
    <property type="entry name" value="Acid Proteases"/>
    <property type="match status" value="2"/>
</dbReference>
<evidence type="ECO:0000259" key="4">
    <source>
        <dbReference type="PROSITE" id="PS50175"/>
    </source>
</evidence>
<evidence type="ECO:0000256" key="3">
    <source>
        <dbReference type="SAM" id="SignalP"/>
    </source>
</evidence>
<feature type="domain" description="Peptidase A2" evidence="4">
    <location>
        <begin position="198"/>
        <end position="290"/>
    </location>
</feature>
<evidence type="ECO:0000256" key="1">
    <source>
        <dbReference type="ARBA" id="ARBA00022801"/>
    </source>
</evidence>
<evidence type="ECO:0000313" key="5">
    <source>
        <dbReference type="EMBL" id="WEK41453.1"/>
    </source>
</evidence>
<dbReference type="SUPFAM" id="SSF50630">
    <property type="entry name" value="Acid proteases"/>
    <property type="match status" value="2"/>
</dbReference>
<accession>A0AAJ5X362</accession>
<feature type="region of interest" description="Disordered" evidence="2">
    <location>
        <begin position="25"/>
        <end position="53"/>
    </location>
</feature>
<evidence type="ECO:0000313" key="6">
    <source>
        <dbReference type="Proteomes" id="UP001213664"/>
    </source>
</evidence>
<organism evidence="5 6">
    <name type="scientific">Candidatus Brevundimonas colombiensis</name>
    <dbReference type="NCBI Taxonomy" id="3121376"/>
    <lineage>
        <taxon>Bacteria</taxon>
        <taxon>Pseudomonadati</taxon>
        <taxon>Pseudomonadota</taxon>
        <taxon>Alphaproteobacteria</taxon>
        <taxon>Caulobacterales</taxon>
        <taxon>Caulobacteraceae</taxon>
        <taxon>Brevundimonas</taxon>
    </lineage>
</organism>
<gene>
    <name evidence="5" type="ORF">P0Y50_07560</name>
</gene>
<evidence type="ECO:0000256" key="2">
    <source>
        <dbReference type="SAM" id="MobiDB-lite"/>
    </source>
</evidence>
<dbReference type="AlphaFoldDB" id="A0AAJ5X362"/>
<feature type="signal peptide" evidence="3">
    <location>
        <begin position="1"/>
        <end position="16"/>
    </location>
</feature>
<feature type="chain" id="PRO_5042615801" evidence="3">
    <location>
        <begin position="17"/>
        <end position="311"/>
    </location>
</feature>
<dbReference type="PROSITE" id="PS50175">
    <property type="entry name" value="ASP_PROT_RETROV"/>
    <property type="match status" value="1"/>
</dbReference>
<dbReference type="Proteomes" id="UP001213664">
    <property type="component" value="Chromosome"/>
</dbReference>
<dbReference type="EMBL" id="CP119326">
    <property type="protein sequence ID" value="WEK41453.1"/>
    <property type="molecule type" value="Genomic_DNA"/>
</dbReference>
<feature type="compositionally biased region" description="Low complexity" evidence="2">
    <location>
        <begin position="25"/>
        <end position="44"/>
    </location>
</feature>
<proteinExistence type="predicted"/>
<dbReference type="GO" id="GO:0006508">
    <property type="term" value="P:proteolysis"/>
    <property type="evidence" value="ECO:0007669"/>
    <property type="project" value="UniProtKB-KW"/>
</dbReference>
<protein>
    <submittedName>
        <fullName evidence="5">Aspartyl protease family protein</fullName>
    </submittedName>
</protein>
<dbReference type="InterPro" id="IPR001995">
    <property type="entry name" value="Peptidase_A2_cat"/>
</dbReference>